<dbReference type="InterPro" id="IPR019999">
    <property type="entry name" value="Anth_synth_I-like"/>
</dbReference>
<dbReference type="GO" id="GO:0000162">
    <property type="term" value="P:L-tryptophan biosynthetic process"/>
    <property type="evidence" value="ECO:0007669"/>
    <property type="project" value="TreeGrafter"/>
</dbReference>
<dbReference type="EMBL" id="JADOGI010000117">
    <property type="protein sequence ID" value="MBF8190280.1"/>
    <property type="molecule type" value="Genomic_DNA"/>
</dbReference>
<dbReference type="Proteomes" id="UP000605361">
    <property type="component" value="Unassembled WGS sequence"/>
</dbReference>
<dbReference type="GO" id="GO:0046820">
    <property type="term" value="F:4-amino-4-deoxychorismate synthase activity"/>
    <property type="evidence" value="ECO:0007669"/>
    <property type="project" value="TreeGrafter"/>
</dbReference>
<comment type="caution">
    <text evidence="2">The sequence shown here is derived from an EMBL/GenBank/DDBJ whole genome shotgun (WGS) entry which is preliminary data.</text>
</comment>
<dbReference type="Pfam" id="PF00425">
    <property type="entry name" value="Chorismate_bind"/>
    <property type="match status" value="1"/>
</dbReference>
<dbReference type="InterPro" id="IPR015890">
    <property type="entry name" value="Chorismate_C"/>
</dbReference>
<dbReference type="AlphaFoldDB" id="A0A931F1A3"/>
<keyword evidence="3" id="KW-1185">Reference proteome</keyword>
<dbReference type="Gene3D" id="3.60.120.10">
    <property type="entry name" value="Anthranilate synthase"/>
    <property type="match status" value="1"/>
</dbReference>
<evidence type="ECO:0000313" key="2">
    <source>
        <dbReference type="EMBL" id="MBF8190280.1"/>
    </source>
</evidence>
<dbReference type="InterPro" id="IPR005801">
    <property type="entry name" value="ADC_synthase"/>
</dbReference>
<feature type="domain" description="Chorismate-utilising enzyme C-terminal" evidence="1">
    <location>
        <begin position="82"/>
        <end position="326"/>
    </location>
</feature>
<sequence length="339" mass="35885">MKGVYGGFGGFAHLGHHLATELRDVTSDLSALDGEGWWAVVVDYEGKVMCARFDRVRRSPLPAPTGPWHGPGPGEWRGSLDRAAYERGVRAIRDYIEQGEVYQANLCRILTAPVPPGADPLALAVRLASGNPAPYSGVVHVPGLSVVSASPELYLSRAGDLVESRPIKGTGVTADDLLEKDYAENVMIVDLVRNDLGRVADVGSVEVPALCAVEEHPGLVHLVSTVRARLAPGMGWPELFAATFPPGSVTGAPKSSALRIINELEPAPRGPYCGAVGWVDADRRTAALAVGIRTFRISAGEIRFGTGAGITWGSDPAREWLETELKAARLIALASTGGN</sequence>
<evidence type="ECO:0000313" key="3">
    <source>
        <dbReference type="Proteomes" id="UP000605361"/>
    </source>
</evidence>
<dbReference type="SUPFAM" id="SSF56322">
    <property type="entry name" value="ADC synthase"/>
    <property type="match status" value="1"/>
</dbReference>
<dbReference type="PANTHER" id="PTHR11236:SF50">
    <property type="entry name" value="AMINODEOXYCHORISMATE SYNTHASE COMPONENT 1"/>
    <property type="match status" value="1"/>
</dbReference>
<evidence type="ECO:0000259" key="1">
    <source>
        <dbReference type="Pfam" id="PF00425"/>
    </source>
</evidence>
<gene>
    <name evidence="2" type="ORF">ITP53_32095</name>
</gene>
<accession>A0A931F1A3</accession>
<dbReference type="PRINTS" id="PR00095">
    <property type="entry name" value="ANTSNTHASEI"/>
</dbReference>
<organism evidence="2 3">
    <name type="scientific">Nonomuraea cypriaca</name>
    <dbReference type="NCBI Taxonomy" id="1187855"/>
    <lineage>
        <taxon>Bacteria</taxon>
        <taxon>Bacillati</taxon>
        <taxon>Actinomycetota</taxon>
        <taxon>Actinomycetes</taxon>
        <taxon>Streptosporangiales</taxon>
        <taxon>Streptosporangiaceae</taxon>
        <taxon>Nonomuraea</taxon>
    </lineage>
</organism>
<protein>
    <submittedName>
        <fullName evidence="2">Chorismate-binding protein</fullName>
    </submittedName>
</protein>
<dbReference type="PANTHER" id="PTHR11236">
    <property type="entry name" value="AMINOBENZOATE/ANTHRANILATE SYNTHASE"/>
    <property type="match status" value="1"/>
</dbReference>
<proteinExistence type="predicted"/>
<name>A0A931F1A3_9ACTN</name>
<reference evidence="2" key="1">
    <citation type="submission" date="2020-11" db="EMBL/GenBank/DDBJ databases">
        <title>Whole-genome analyses of Nonomuraea sp. K274.</title>
        <authorList>
            <person name="Veyisoglu A."/>
        </authorList>
    </citation>
    <scope>NUCLEOTIDE SEQUENCE</scope>
    <source>
        <strain evidence="2">K274</strain>
    </source>
</reference>